<evidence type="ECO:0000256" key="1">
    <source>
        <dbReference type="SAM" id="MobiDB-lite"/>
    </source>
</evidence>
<sequence length="125" mass="13797">MLCYLFFLNNFSLKKIKGYKHSTRRELRTHAADFASKSASRFSDLGTNRKEIEVEEILLQGMDQGGSDSNGFAMSGDEANGSAKLPESSLDPSLLVKIHPAPAIAVFCFQTPSVKQITVSGWRVR</sequence>
<reference evidence="2" key="1">
    <citation type="submission" date="2020-01" db="EMBL/GenBank/DDBJ databases">
        <authorList>
            <person name="Mishra B."/>
        </authorList>
    </citation>
    <scope>NUCLEOTIDE SEQUENCE [LARGE SCALE GENOMIC DNA]</scope>
</reference>
<organism evidence="2 3">
    <name type="scientific">Microthlaspi erraticum</name>
    <dbReference type="NCBI Taxonomy" id="1685480"/>
    <lineage>
        <taxon>Eukaryota</taxon>
        <taxon>Viridiplantae</taxon>
        <taxon>Streptophyta</taxon>
        <taxon>Embryophyta</taxon>
        <taxon>Tracheophyta</taxon>
        <taxon>Spermatophyta</taxon>
        <taxon>Magnoliopsida</taxon>
        <taxon>eudicotyledons</taxon>
        <taxon>Gunneridae</taxon>
        <taxon>Pentapetalae</taxon>
        <taxon>rosids</taxon>
        <taxon>malvids</taxon>
        <taxon>Brassicales</taxon>
        <taxon>Brassicaceae</taxon>
        <taxon>Coluteocarpeae</taxon>
        <taxon>Microthlaspi</taxon>
    </lineage>
</organism>
<dbReference type="Proteomes" id="UP000467841">
    <property type="component" value="Unassembled WGS sequence"/>
</dbReference>
<protein>
    <submittedName>
        <fullName evidence="2">Uncharacterized protein</fullName>
    </submittedName>
</protein>
<evidence type="ECO:0000313" key="2">
    <source>
        <dbReference type="EMBL" id="CAA7021813.1"/>
    </source>
</evidence>
<name>A0A6D2I9J8_9BRAS</name>
<evidence type="ECO:0000313" key="3">
    <source>
        <dbReference type="Proteomes" id="UP000467841"/>
    </source>
</evidence>
<comment type="caution">
    <text evidence="2">The sequence shown here is derived from an EMBL/GenBank/DDBJ whole genome shotgun (WGS) entry which is preliminary data.</text>
</comment>
<dbReference type="AlphaFoldDB" id="A0A6D2I9J8"/>
<proteinExistence type="predicted"/>
<accession>A0A6D2I9J8</accession>
<feature type="region of interest" description="Disordered" evidence="1">
    <location>
        <begin position="69"/>
        <end position="88"/>
    </location>
</feature>
<dbReference type="EMBL" id="CACVBM020000654">
    <property type="protein sequence ID" value="CAA7021813.1"/>
    <property type="molecule type" value="Genomic_DNA"/>
</dbReference>
<keyword evidence="3" id="KW-1185">Reference proteome</keyword>
<gene>
    <name evidence="2" type="ORF">MERR_LOCUS9048</name>
</gene>